<keyword evidence="5 6" id="KW-0472">Membrane</keyword>
<feature type="signal peptide" evidence="7">
    <location>
        <begin position="1"/>
        <end position="19"/>
    </location>
</feature>
<evidence type="ECO:0000256" key="6">
    <source>
        <dbReference type="SAM" id="Phobius"/>
    </source>
</evidence>
<dbReference type="GO" id="GO:0031969">
    <property type="term" value="C:chloroplast membrane"/>
    <property type="evidence" value="ECO:0007669"/>
    <property type="project" value="UniProtKB-SubCell"/>
</dbReference>
<name>A0A7S2XVV7_9STRA</name>
<proteinExistence type="inferred from homology"/>
<feature type="transmembrane region" description="Helical" evidence="6">
    <location>
        <begin position="179"/>
        <end position="198"/>
    </location>
</feature>
<dbReference type="PANTHER" id="PTHR33510:SF5">
    <property type="entry name" value="PROTEIN TIC 20-II, CHLOROPLASTIC"/>
    <property type="match status" value="1"/>
</dbReference>
<dbReference type="PROSITE" id="PS51257">
    <property type="entry name" value="PROKAR_LIPOPROTEIN"/>
    <property type="match status" value="1"/>
</dbReference>
<dbReference type="PANTHER" id="PTHR33510">
    <property type="entry name" value="PROTEIN TIC 20-II, CHLOROPLASTIC"/>
    <property type="match status" value="1"/>
</dbReference>
<evidence type="ECO:0000256" key="7">
    <source>
        <dbReference type="SAM" id="SignalP"/>
    </source>
</evidence>
<evidence type="ECO:0008006" key="9">
    <source>
        <dbReference type="Google" id="ProtNLM"/>
    </source>
</evidence>
<evidence type="ECO:0000313" key="8">
    <source>
        <dbReference type="EMBL" id="CAD9861289.1"/>
    </source>
</evidence>
<keyword evidence="7" id="KW-0732">Signal</keyword>
<dbReference type="EMBL" id="HBHR01007882">
    <property type="protein sequence ID" value="CAD9861289.1"/>
    <property type="molecule type" value="Transcribed_RNA"/>
</dbReference>
<dbReference type="Pfam" id="PF16166">
    <property type="entry name" value="TIC20"/>
    <property type="match status" value="1"/>
</dbReference>
<reference evidence="8" key="1">
    <citation type="submission" date="2021-01" db="EMBL/GenBank/DDBJ databases">
        <authorList>
            <person name="Corre E."/>
            <person name="Pelletier E."/>
            <person name="Niang G."/>
            <person name="Scheremetjew M."/>
            <person name="Finn R."/>
            <person name="Kale V."/>
            <person name="Holt S."/>
            <person name="Cochrane G."/>
            <person name="Meng A."/>
            <person name="Brown T."/>
            <person name="Cohen L."/>
        </authorList>
    </citation>
    <scope>NUCLEOTIDE SEQUENCE</scope>
    <source>
        <strain evidence="8">CCMP1661</strain>
    </source>
</reference>
<protein>
    <recommendedName>
        <fullName evidence="9">Tic20 family protein Ycf60</fullName>
    </recommendedName>
</protein>
<dbReference type="AlphaFoldDB" id="A0A7S2XVV7"/>
<comment type="subcellular location">
    <subcellularLocation>
        <location evidence="1">Plastid</location>
        <location evidence="1">Chloroplast membrane</location>
        <topology evidence="1">Multi-pass membrane protein</topology>
    </subcellularLocation>
</comment>
<dbReference type="InterPro" id="IPR005691">
    <property type="entry name" value="Tic20"/>
</dbReference>
<evidence type="ECO:0000256" key="2">
    <source>
        <dbReference type="ARBA" id="ARBA00009596"/>
    </source>
</evidence>
<evidence type="ECO:0000256" key="4">
    <source>
        <dbReference type="ARBA" id="ARBA00022989"/>
    </source>
</evidence>
<keyword evidence="4 6" id="KW-1133">Transmembrane helix</keyword>
<accession>A0A7S2XVV7</accession>
<keyword evidence="3 6" id="KW-0812">Transmembrane</keyword>
<sequence>MKLASLGCLLLLALSSCYAFQSNFVHRSPPTVQVQRNYFKTYNSQANLHRAQSSNVMKMAQDDESVPIDERIFAILPYALPLSDSIEFGRFIFAEFPLLRELLDIFIGIFYDIYRGVPFIGLLIFLAFSVASRTPSIPRFARFSIQQALLIDIALIFPQLFGGLAKELPLSVVEPATNFVFYAAFASCTYSVISNALGKVPNEIPLISQSAETSIGPF</sequence>
<comment type="similarity">
    <text evidence="2">Belongs to the Tic20 family.</text>
</comment>
<evidence type="ECO:0000256" key="5">
    <source>
        <dbReference type="ARBA" id="ARBA00023136"/>
    </source>
</evidence>
<feature type="transmembrane region" description="Helical" evidence="6">
    <location>
        <begin position="105"/>
        <end position="128"/>
    </location>
</feature>
<feature type="transmembrane region" description="Helical" evidence="6">
    <location>
        <begin position="140"/>
        <end position="159"/>
    </location>
</feature>
<gene>
    <name evidence="8" type="ORF">FJAP1339_LOCUS3811</name>
</gene>
<evidence type="ECO:0000256" key="3">
    <source>
        <dbReference type="ARBA" id="ARBA00022692"/>
    </source>
</evidence>
<evidence type="ECO:0000256" key="1">
    <source>
        <dbReference type="ARBA" id="ARBA00004508"/>
    </source>
</evidence>
<feature type="chain" id="PRO_5031342703" description="Tic20 family protein Ycf60" evidence="7">
    <location>
        <begin position="20"/>
        <end position="218"/>
    </location>
</feature>
<organism evidence="8">
    <name type="scientific">Fibrocapsa japonica</name>
    <dbReference type="NCBI Taxonomy" id="94617"/>
    <lineage>
        <taxon>Eukaryota</taxon>
        <taxon>Sar</taxon>
        <taxon>Stramenopiles</taxon>
        <taxon>Ochrophyta</taxon>
        <taxon>Raphidophyceae</taxon>
        <taxon>Chattonellales</taxon>
        <taxon>Chattonellaceae</taxon>
        <taxon>Fibrocapsa</taxon>
    </lineage>
</organism>